<dbReference type="SUPFAM" id="SSF50104">
    <property type="entry name" value="Translation proteins SH3-like domain"/>
    <property type="match status" value="1"/>
</dbReference>
<comment type="subunit">
    <text evidence="8">Part of the 50S ribosomal subunit.</text>
</comment>
<evidence type="ECO:0000313" key="11">
    <source>
        <dbReference type="EMBL" id="NYE86097.1"/>
    </source>
</evidence>
<evidence type="ECO:0000256" key="7">
    <source>
        <dbReference type="ARBA" id="ARBA00058688"/>
    </source>
</evidence>
<evidence type="ECO:0000256" key="8">
    <source>
        <dbReference type="HAMAP-Rule" id="MF_01326"/>
    </source>
</evidence>
<dbReference type="Pfam" id="PF17136">
    <property type="entry name" value="ribosomal_L24"/>
    <property type="match status" value="1"/>
</dbReference>
<feature type="domain" description="Large ribosomal subunit protein uL24 C-terminal" evidence="10">
    <location>
        <begin position="38"/>
        <end position="101"/>
    </location>
</feature>
<dbReference type="GO" id="GO:1990904">
    <property type="term" value="C:ribonucleoprotein complex"/>
    <property type="evidence" value="ECO:0007669"/>
    <property type="project" value="UniProtKB-KW"/>
</dbReference>
<dbReference type="GO" id="GO:0019843">
    <property type="term" value="F:rRNA binding"/>
    <property type="evidence" value="ECO:0007669"/>
    <property type="project" value="UniProtKB-UniRule"/>
</dbReference>
<dbReference type="InterPro" id="IPR041988">
    <property type="entry name" value="Ribosomal_uL24_KOW"/>
</dbReference>
<dbReference type="GO" id="GO:0003735">
    <property type="term" value="F:structural constituent of ribosome"/>
    <property type="evidence" value="ECO:0007669"/>
    <property type="project" value="InterPro"/>
</dbReference>
<evidence type="ECO:0000256" key="5">
    <source>
        <dbReference type="ARBA" id="ARBA00023274"/>
    </source>
</evidence>
<evidence type="ECO:0000259" key="10">
    <source>
        <dbReference type="Pfam" id="PF17136"/>
    </source>
</evidence>
<name>A0A7Y9IZN0_9BURK</name>
<comment type="caution">
    <text evidence="11">The sequence shown here is derived from an EMBL/GenBank/DDBJ whole genome shotgun (WGS) entry which is preliminary data.</text>
</comment>
<protein>
    <recommendedName>
        <fullName evidence="6 8">Large ribosomal subunit protein uL24</fullName>
    </recommendedName>
</protein>
<evidence type="ECO:0000256" key="2">
    <source>
        <dbReference type="ARBA" id="ARBA00022730"/>
    </source>
</evidence>
<organism evidence="11 12">
    <name type="scientific">Pigmentiphaga litoralis</name>
    <dbReference type="NCBI Taxonomy" id="516702"/>
    <lineage>
        <taxon>Bacteria</taxon>
        <taxon>Pseudomonadati</taxon>
        <taxon>Pseudomonadota</taxon>
        <taxon>Betaproteobacteria</taxon>
        <taxon>Burkholderiales</taxon>
        <taxon>Alcaligenaceae</taxon>
        <taxon>Pigmentiphaga</taxon>
    </lineage>
</organism>
<dbReference type="EMBL" id="JACBYR010000004">
    <property type="protein sequence ID" value="NYE86097.1"/>
    <property type="molecule type" value="Genomic_DNA"/>
</dbReference>
<keyword evidence="3 8" id="KW-0694">RNA-binding</keyword>
<evidence type="ECO:0000256" key="6">
    <source>
        <dbReference type="ARBA" id="ARBA00035206"/>
    </source>
</evidence>
<comment type="similarity">
    <text evidence="1 8">Belongs to the universal ribosomal protein uL24 family.</text>
</comment>
<keyword evidence="4 8" id="KW-0689">Ribosomal protein</keyword>
<dbReference type="InterPro" id="IPR057264">
    <property type="entry name" value="Ribosomal_uL24_C"/>
</dbReference>
<comment type="function">
    <text evidence="7 8">One of the proteins that surrounds the polypeptide exit tunnel on the outside of the subunit.</text>
</comment>
<dbReference type="NCBIfam" id="TIGR01079">
    <property type="entry name" value="rplX_bact"/>
    <property type="match status" value="1"/>
</dbReference>
<comment type="function">
    <text evidence="8">One of two assembly initiator proteins, it binds directly to the 5'-end of the 23S rRNA, where it nucleates assembly of the 50S subunit.</text>
</comment>
<dbReference type="RefSeq" id="WP_179590859.1">
    <property type="nucleotide sequence ID" value="NZ_CP184479.1"/>
</dbReference>
<dbReference type="AlphaFoldDB" id="A0A7Y9IZN0"/>
<sequence>MNKIRTGDEVIVLTGKDKTKRGVVLARVDENHVLVEGINVVKKSVKPNPMQNQPGGIVDKTMPIHISNVAIFNAATGKADRVAIKEVDGKSVRVFRSSGESVGSKA</sequence>
<evidence type="ECO:0000259" key="9">
    <source>
        <dbReference type="Pfam" id="PF00467"/>
    </source>
</evidence>
<gene>
    <name evidence="8" type="primary">rplX</name>
    <name evidence="11" type="ORF">FHW18_005423</name>
</gene>
<dbReference type="InterPro" id="IPR014722">
    <property type="entry name" value="Rib_uL2_dom2"/>
</dbReference>
<keyword evidence="2 8" id="KW-0699">rRNA-binding</keyword>
<reference evidence="11 12" key="1">
    <citation type="submission" date="2020-07" db="EMBL/GenBank/DDBJ databases">
        <title>Genomic Encyclopedia of Type Strains, Phase IV (KMG-V): Genome sequencing to study the core and pangenomes of soil and plant-associated prokaryotes.</title>
        <authorList>
            <person name="Whitman W."/>
        </authorList>
    </citation>
    <scope>NUCLEOTIDE SEQUENCE [LARGE SCALE GENOMIC DNA]</scope>
    <source>
        <strain evidence="11 12">SAS40</strain>
    </source>
</reference>
<dbReference type="FunFam" id="2.30.30.30:FF:000004">
    <property type="entry name" value="50S ribosomal protein L24"/>
    <property type="match status" value="1"/>
</dbReference>
<evidence type="ECO:0000256" key="1">
    <source>
        <dbReference type="ARBA" id="ARBA00010618"/>
    </source>
</evidence>
<feature type="domain" description="KOW" evidence="9">
    <location>
        <begin position="7"/>
        <end position="36"/>
    </location>
</feature>
<dbReference type="PANTHER" id="PTHR12903">
    <property type="entry name" value="MITOCHONDRIAL RIBOSOMAL PROTEIN L24"/>
    <property type="match status" value="1"/>
</dbReference>
<keyword evidence="12" id="KW-1185">Reference proteome</keyword>
<dbReference type="Pfam" id="PF00467">
    <property type="entry name" value="KOW"/>
    <property type="match status" value="1"/>
</dbReference>
<dbReference type="HAMAP" id="MF_01326_B">
    <property type="entry name" value="Ribosomal_uL24_B"/>
    <property type="match status" value="1"/>
</dbReference>
<dbReference type="Gene3D" id="2.30.30.30">
    <property type="match status" value="1"/>
</dbReference>
<proteinExistence type="inferred from homology"/>
<evidence type="ECO:0000313" key="12">
    <source>
        <dbReference type="Proteomes" id="UP000542125"/>
    </source>
</evidence>
<dbReference type="InterPro" id="IPR005824">
    <property type="entry name" value="KOW"/>
</dbReference>
<evidence type="ECO:0000256" key="3">
    <source>
        <dbReference type="ARBA" id="ARBA00022884"/>
    </source>
</evidence>
<dbReference type="InterPro" id="IPR008991">
    <property type="entry name" value="Translation_prot_SH3-like_sf"/>
</dbReference>
<evidence type="ECO:0000256" key="4">
    <source>
        <dbReference type="ARBA" id="ARBA00022980"/>
    </source>
</evidence>
<dbReference type="Proteomes" id="UP000542125">
    <property type="component" value="Unassembled WGS sequence"/>
</dbReference>
<dbReference type="GO" id="GO:0006412">
    <property type="term" value="P:translation"/>
    <property type="evidence" value="ECO:0007669"/>
    <property type="project" value="UniProtKB-UniRule"/>
</dbReference>
<accession>A0A7Y9IZN0</accession>
<keyword evidence="5 8" id="KW-0687">Ribonucleoprotein</keyword>
<dbReference type="GO" id="GO:0005840">
    <property type="term" value="C:ribosome"/>
    <property type="evidence" value="ECO:0007669"/>
    <property type="project" value="UniProtKB-KW"/>
</dbReference>
<dbReference type="InterPro" id="IPR003256">
    <property type="entry name" value="Ribosomal_uL24"/>
</dbReference>
<dbReference type="CDD" id="cd06089">
    <property type="entry name" value="KOW_RPL26"/>
    <property type="match status" value="1"/>
</dbReference>